<dbReference type="RefSeq" id="WP_110580230.1">
    <property type="nucleotide sequence ID" value="NZ_BDSG01000112.1"/>
</dbReference>
<reference evidence="2 3" key="1">
    <citation type="journal article" date="2018" name="Front. Microbiol.">
        <title>Adaptation of the Freshwater Bloom-Forming Cyanobacterium Microcystis aeruginosa to Brackish Water Is Driven by Recent Horizontal Transfer of Sucrose Genes.</title>
        <authorList>
            <person name="Tanabe Y."/>
            <person name="Hodoki Y."/>
            <person name="Sano T."/>
            <person name="Tada K."/>
            <person name="Watanabe M.M."/>
        </authorList>
    </citation>
    <scope>NUCLEOTIDE SEQUENCE [LARGE SCALE GENOMIC DNA]</scope>
    <source>
        <strain evidence="2 3">Sj</strain>
    </source>
</reference>
<feature type="transmembrane region" description="Helical" evidence="1">
    <location>
        <begin position="7"/>
        <end position="25"/>
    </location>
</feature>
<evidence type="ECO:0000256" key="1">
    <source>
        <dbReference type="SAM" id="Phobius"/>
    </source>
</evidence>
<keyword evidence="1" id="KW-0472">Membrane</keyword>
<evidence type="ECO:0000313" key="2">
    <source>
        <dbReference type="EMBL" id="GBL12045.1"/>
    </source>
</evidence>
<proteinExistence type="predicted"/>
<dbReference type="Proteomes" id="UP000248272">
    <property type="component" value="Unassembled WGS sequence"/>
</dbReference>
<sequence length="303" mass="35662">MNKTNKAPIPYSFWAAIVGFSLSIINDFGDYIPFLKGHEIDLILFVIIVITLDQLNQRGSLEGFKSEVISAVQNIDSKHLELKQELISEIRNIDIKTLEVIRNERIGIVTQISIARIFDDFVGDEYYAFNAPLQYENENLGDRLQFHVRRYKNVNFKVAHYYYPIFSCPDKRVVREWMAGINDFYQNLMDHGQLTENEKKKIIFYIPTKQYDFSPALNISYFIGKKNRGFEAIVYIHNEIFMDIQRRKPKIMLTIYDDKVIELLRDHRADAIARNMPKIQRIIGIDDFLTYLQEELEKMALLD</sequence>
<name>A0A2Z6URC3_MICAE</name>
<keyword evidence="1" id="KW-0812">Transmembrane</keyword>
<dbReference type="AlphaFoldDB" id="A0A2Z6URC3"/>
<protein>
    <submittedName>
        <fullName evidence="2">Uncharacterized protein</fullName>
    </submittedName>
</protein>
<keyword evidence="1" id="KW-1133">Transmembrane helix</keyword>
<organism evidence="2 3">
    <name type="scientific">Microcystis aeruginosa Sj</name>
    <dbReference type="NCBI Taxonomy" id="1979544"/>
    <lineage>
        <taxon>Bacteria</taxon>
        <taxon>Bacillati</taxon>
        <taxon>Cyanobacteriota</taxon>
        <taxon>Cyanophyceae</taxon>
        <taxon>Oscillatoriophycideae</taxon>
        <taxon>Chroococcales</taxon>
        <taxon>Microcystaceae</taxon>
        <taxon>Microcystis</taxon>
    </lineage>
</organism>
<comment type="caution">
    <text evidence="2">The sequence shown here is derived from an EMBL/GenBank/DDBJ whole genome shotgun (WGS) entry which is preliminary data.</text>
</comment>
<gene>
    <name evidence="2" type="ORF">MSj_03555</name>
</gene>
<accession>A0A2Z6URC3</accession>
<dbReference type="EMBL" id="BDSG01000112">
    <property type="protein sequence ID" value="GBL12045.1"/>
    <property type="molecule type" value="Genomic_DNA"/>
</dbReference>
<evidence type="ECO:0000313" key="3">
    <source>
        <dbReference type="Proteomes" id="UP000248272"/>
    </source>
</evidence>